<feature type="non-terminal residue" evidence="2">
    <location>
        <position position="1"/>
    </location>
</feature>
<protein>
    <recommendedName>
        <fullName evidence="4">LamG-like jellyroll fold domain-containing protein</fullName>
    </recommendedName>
</protein>
<proteinExistence type="predicted"/>
<dbReference type="Pfam" id="PF13385">
    <property type="entry name" value="Laminin_G_3"/>
    <property type="match status" value="4"/>
</dbReference>
<feature type="region of interest" description="Disordered" evidence="1">
    <location>
        <begin position="22"/>
        <end position="44"/>
    </location>
</feature>
<dbReference type="SUPFAM" id="SSF49899">
    <property type="entry name" value="Concanavalin A-like lectins/glucanases"/>
    <property type="match status" value="4"/>
</dbReference>
<dbReference type="OrthoDB" id="5358475at2759"/>
<dbReference type="Gene3D" id="2.60.120.200">
    <property type="match status" value="4"/>
</dbReference>
<comment type="caution">
    <text evidence="2">The sequence shown here is derived from an EMBL/GenBank/DDBJ whole genome shotgun (WGS) entry which is preliminary data.</text>
</comment>
<evidence type="ECO:0000256" key="1">
    <source>
        <dbReference type="SAM" id="MobiDB-lite"/>
    </source>
</evidence>
<dbReference type="Proteomes" id="UP000663891">
    <property type="component" value="Unassembled WGS sequence"/>
</dbReference>
<evidence type="ECO:0008006" key="4">
    <source>
        <dbReference type="Google" id="ProtNLM"/>
    </source>
</evidence>
<accession>A0A815KZA6</accession>
<name>A0A815KZA6_9BILA</name>
<dbReference type="AlphaFoldDB" id="A0A815KZA6"/>
<reference evidence="2" key="1">
    <citation type="submission" date="2021-02" db="EMBL/GenBank/DDBJ databases">
        <authorList>
            <person name="Nowell W R."/>
        </authorList>
    </citation>
    <scope>NUCLEOTIDE SEQUENCE</scope>
</reference>
<dbReference type="EMBL" id="CAJNON010000891">
    <property type="protein sequence ID" value="CAF1399400.1"/>
    <property type="molecule type" value="Genomic_DNA"/>
</dbReference>
<organism evidence="2 3">
    <name type="scientific">Adineta steineri</name>
    <dbReference type="NCBI Taxonomy" id="433720"/>
    <lineage>
        <taxon>Eukaryota</taxon>
        <taxon>Metazoa</taxon>
        <taxon>Spiralia</taxon>
        <taxon>Gnathifera</taxon>
        <taxon>Rotifera</taxon>
        <taxon>Eurotatoria</taxon>
        <taxon>Bdelloidea</taxon>
        <taxon>Adinetida</taxon>
        <taxon>Adinetidae</taxon>
        <taxon>Adineta</taxon>
    </lineage>
</organism>
<evidence type="ECO:0000313" key="3">
    <source>
        <dbReference type="Proteomes" id="UP000663891"/>
    </source>
</evidence>
<sequence length="1165" mass="125745">MAELAARVSEISVIRVKSINGSRKRSSFPNEANKPAVRRVRKNSSQLLQQCPQRLRIRQQLRRQTQLLQQQQQQQLQVSLKLAVLCTHNVPIPLLATTDTIPMTTGKFQDYNTVHTKKITMELTVTDSTTTTITTTTDTASTTTATTATTTTTTTTTTLPTCTVTCLNQTWLSNASILGKWHFENNYADEFNLHNGVASGSPNLTFVQGYAGQAISFVANSNQMVSTSYIPLANISFSIDAWIYPTGLTNALHQSICGLCPTAAADQCLHMTLRLTGSSYPLYFGLFMDDVNTNTPATLTKIWVHAAFVYDAKNRTLSVYRDGIFLSGGSTSSGLKATSGSFQIGNLPVLVTSINTWQGYIDELSVSGRLKSACEILEQATLAARFSFDGSSPLLDLGPNSVASHASNYSLVSGRTLQAISFMGTSSSFLQTSGFLALGIANQPFSFSLWVKPQSLVGTILHVSTNSSGTGFCAPFIGFSSNGSLIVQIMTNTSYVAISYSSLSLIEFTHIVQTWSSTNGLRLYINNALIGSIAAATYRTASTWVNYVTLGGCLNGCVSCSTVPGNQILSGPFAGAVDDFRVYSREVTASDDKKDKYMDFASQLLQQYPQRLRIRQLLRRQTQLLQQQQQQLQVSLKLAILCTHNIPIPLLATTDTITMSTGKFQDYNSVHTKKITMQLTVTDSTTTTITTTTGMFQKRNIFYYGIHWSSLDTASTTTKTTAATTTTTTTTTLPTCTVTCLNQTWLSNASILGKWHFENNYADEFNLHNGVASGSPNLTFVQGYAGLAISFVANSNQMVSTSYIPLANISFSIDAWIYPTGLSNALHQSICGLCPTAAADQCLHMTLRLTSSSYPLYFGLYNDDVNTNTPATLTKIWVHAAFVYDGKNRTLSVYRNGIFLSGGSTSSGLKATSGSFQIGNLPVLVPTINTWQGYIDELSVSGRLKSACEILEQATLAARFSFDGSSPLLDLGPNSIASHASNYSLVSGRTLQAISFTGTSSSFLQTSGFLALGIANQPFSFSLWVKPQSLAGTIVHVSTNSSGTGFCAPFIGFSSNGSLIVQMMTNTSYVAISYSSLSLIEFTHIVQTWSSTNGLRLYINNALVGSIAAATYRTASTWVNYVTLGGCLNGCGSCSAVPGNQILSGPFAGAMDDFRVYSREVTASD</sequence>
<evidence type="ECO:0000313" key="2">
    <source>
        <dbReference type="EMBL" id="CAF1399400.1"/>
    </source>
</evidence>
<gene>
    <name evidence="2" type="ORF">VCS650_LOCUS36404</name>
</gene>
<dbReference type="InterPro" id="IPR013320">
    <property type="entry name" value="ConA-like_dom_sf"/>
</dbReference>